<dbReference type="GO" id="GO:0046403">
    <property type="term" value="F:polynucleotide 3'-phosphatase activity"/>
    <property type="evidence" value="ECO:0007669"/>
    <property type="project" value="TreeGrafter"/>
</dbReference>
<dbReference type="InterPro" id="IPR023214">
    <property type="entry name" value="HAD_sf"/>
</dbReference>
<dbReference type="InterPro" id="IPR006551">
    <property type="entry name" value="Polynucleotide_phosphatase"/>
</dbReference>
<dbReference type="NCBIfam" id="TIGR01662">
    <property type="entry name" value="HAD-SF-IIIA"/>
    <property type="match status" value="1"/>
</dbReference>
<accession>A0A6C0DQF6</accession>
<dbReference type="InterPro" id="IPR013954">
    <property type="entry name" value="PNK3P"/>
</dbReference>
<dbReference type="InterPro" id="IPR006549">
    <property type="entry name" value="HAD-SF_hydro_IIIA"/>
</dbReference>
<name>A0A6C0DQF6_9ZZZZ</name>
<organism evidence="1">
    <name type="scientific">viral metagenome</name>
    <dbReference type="NCBI Taxonomy" id="1070528"/>
    <lineage>
        <taxon>unclassified sequences</taxon>
        <taxon>metagenomes</taxon>
        <taxon>organismal metagenomes</taxon>
    </lineage>
</organism>
<dbReference type="PANTHER" id="PTHR12083:SF9">
    <property type="entry name" value="BIFUNCTIONAL POLYNUCLEOTIDE PHOSPHATASE_KINASE"/>
    <property type="match status" value="1"/>
</dbReference>
<dbReference type="EMBL" id="MN739659">
    <property type="protein sequence ID" value="QHT18701.1"/>
    <property type="molecule type" value="Genomic_DNA"/>
</dbReference>
<dbReference type="SUPFAM" id="SSF56784">
    <property type="entry name" value="HAD-like"/>
    <property type="match status" value="1"/>
</dbReference>
<dbReference type="GO" id="GO:0006281">
    <property type="term" value="P:DNA repair"/>
    <property type="evidence" value="ECO:0007669"/>
    <property type="project" value="TreeGrafter"/>
</dbReference>
<dbReference type="NCBIfam" id="TIGR01664">
    <property type="entry name" value="DNA-3'-Pase"/>
    <property type="match status" value="1"/>
</dbReference>
<dbReference type="PANTHER" id="PTHR12083">
    <property type="entry name" value="BIFUNCTIONAL POLYNUCLEOTIDE PHOSPHATASE/KINASE"/>
    <property type="match status" value="1"/>
</dbReference>
<evidence type="ECO:0000313" key="1">
    <source>
        <dbReference type="EMBL" id="QHT18701.1"/>
    </source>
</evidence>
<dbReference type="GO" id="GO:0046404">
    <property type="term" value="F:ATP-dependent polydeoxyribonucleotide 5'-hydroxyl-kinase activity"/>
    <property type="evidence" value="ECO:0007669"/>
    <property type="project" value="TreeGrafter"/>
</dbReference>
<proteinExistence type="predicted"/>
<dbReference type="InterPro" id="IPR036412">
    <property type="entry name" value="HAD-like_sf"/>
</dbReference>
<reference evidence="1" key="1">
    <citation type="journal article" date="2020" name="Nature">
        <title>Giant virus diversity and host interactions through global metagenomics.</title>
        <authorList>
            <person name="Schulz F."/>
            <person name="Roux S."/>
            <person name="Paez-Espino D."/>
            <person name="Jungbluth S."/>
            <person name="Walsh D.A."/>
            <person name="Denef V.J."/>
            <person name="McMahon K.D."/>
            <person name="Konstantinidis K.T."/>
            <person name="Eloe-Fadrosh E.A."/>
            <person name="Kyrpides N.C."/>
            <person name="Woyke T."/>
        </authorList>
    </citation>
    <scope>NUCLEOTIDE SEQUENCE</scope>
    <source>
        <strain evidence="1">GVMAG-M-3300023174-49</strain>
    </source>
</reference>
<dbReference type="Gene3D" id="3.40.50.1000">
    <property type="entry name" value="HAD superfamily/HAD-like"/>
    <property type="match status" value="1"/>
</dbReference>
<dbReference type="Pfam" id="PF08645">
    <property type="entry name" value="PNK3P"/>
    <property type="match status" value="1"/>
</dbReference>
<dbReference type="AlphaFoldDB" id="A0A6C0DQF6"/>
<sequence>MAPTIYNVNNAVHREKMAAFDYDWTLVCPKGGKKFPSNVNDWQWLYPSIPEKIKNYYEDGFMVVIFTNQSKPWKHEQIKNVAKTLGIPLFIVIATEKCDYKPNPGLFNILVGNSKINKDKSFFIGDALGRSSDFSDSDKVFAENIGIPCYCPEKEFHVSNI</sequence>
<dbReference type="GO" id="GO:0003690">
    <property type="term" value="F:double-stranded DNA binding"/>
    <property type="evidence" value="ECO:0007669"/>
    <property type="project" value="TreeGrafter"/>
</dbReference>
<protein>
    <submittedName>
        <fullName evidence="1">Uncharacterized protein</fullName>
    </submittedName>
</protein>